<dbReference type="PANTHER" id="PTHR42796:SF4">
    <property type="entry name" value="FUMARYLACETOACETATE HYDROLASE DOMAIN-CONTAINING PROTEIN 2A"/>
    <property type="match status" value="1"/>
</dbReference>
<name>A0ABW8SMG3_9CLOT</name>
<keyword evidence="4" id="KW-0378">Hydrolase</keyword>
<dbReference type="InterPro" id="IPR011234">
    <property type="entry name" value="Fumarylacetoacetase-like_C"/>
</dbReference>
<comment type="caution">
    <text evidence="4">The sequence shown here is derived from an EMBL/GenBank/DDBJ whole genome shotgun (WGS) entry which is preliminary data.</text>
</comment>
<reference evidence="4 5" key="1">
    <citation type="submission" date="2024-11" db="EMBL/GenBank/DDBJ databases">
        <authorList>
            <person name="Heng Y.C."/>
            <person name="Lim A.C.H."/>
            <person name="Lee J.K.Y."/>
            <person name="Kittelmann S."/>
        </authorList>
    </citation>
    <scope>NUCLEOTIDE SEQUENCE [LARGE SCALE GENOMIC DNA]</scope>
    <source>
        <strain evidence="4 5">WILCCON 0269</strain>
    </source>
</reference>
<dbReference type="Proteomes" id="UP001623660">
    <property type="component" value="Unassembled WGS sequence"/>
</dbReference>
<evidence type="ECO:0000256" key="1">
    <source>
        <dbReference type="ARBA" id="ARBA00010211"/>
    </source>
</evidence>
<keyword evidence="5" id="KW-1185">Reference proteome</keyword>
<comment type="similarity">
    <text evidence="1">Belongs to the FAH family.</text>
</comment>
<dbReference type="EMBL" id="JBJHZX010000019">
    <property type="protein sequence ID" value="MFL0196546.1"/>
    <property type="molecule type" value="Genomic_DNA"/>
</dbReference>
<dbReference type="Gene3D" id="3.90.850.10">
    <property type="entry name" value="Fumarylacetoacetase-like, C-terminal domain"/>
    <property type="match status" value="1"/>
</dbReference>
<evidence type="ECO:0000256" key="2">
    <source>
        <dbReference type="ARBA" id="ARBA00022723"/>
    </source>
</evidence>
<dbReference type="Pfam" id="PF01557">
    <property type="entry name" value="FAA_hydrolase"/>
    <property type="match status" value="1"/>
</dbReference>
<accession>A0ABW8SMG3</accession>
<evidence type="ECO:0000313" key="4">
    <source>
        <dbReference type="EMBL" id="MFL0196546.1"/>
    </source>
</evidence>
<gene>
    <name evidence="4" type="ORF">ACJDU8_13415</name>
</gene>
<dbReference type="InterPro" id="IPR051121">
    <property type="entry name" value="FAH"/>
</dbReference>
<dbReference type="GO" id="GO:0016787">
    <property type="term" value="F:hydrolase activity"/>
    <property type="evidence" value="ECO:0007669"/>
    <property type="project" value="UniProtKB-KW"/>
</dbReference>
<dbReference type="SUPFAM" id="SSF56529">
    <property type="entry name" value="FAH"/>
    <property type="match status" value="1"/>
</dbReference>
<organism evidence="4 5">
    <name type="scientific">Candidatus Clostridium eludens</name>
    <dbReference type="NCBI Taxonomy" id="3381663"/>
    <lineage>
        <taxon>Bacteria</taxon>
        <taxon>Bacillati</taxon>
        <taxon>Bacillota</taxon>
        <taxon>Clostridia</taxon>
        <taxon>Eubacteriales</taxon>
        <taxon>Clostridiaceae</taxon>
        <taxon>Clostridium</taxon>
    </lineage>
</organism>
<evidence type="ECO:0000259" key="3">
    <source>
        <dbReference type="Pfam" id="PF01557"/>
    </source>
</evidence>
<dbReference type="PANTHER" id="PTHR42796">
    <property type="entry name" value="FUMARYLACETOACETATE HYDROLASE DOMAIN-CONTAINING PROTEIN 2A-RELATED"/>
    <property type="match status" value="1"/>
</dbReference>
<evidence type="ECO:0000313" key="5">
    <source>
        <dbReference type="Proteomes" id="UP001623660"/>
    </source>
</evidence>
<proteinExistence type="inferred from homology"/>
<dbReference type="RefSeq" id="WP_406792657.1">
    <property type="nucleotide sequence ID" value="NZ_JBJHZX010000019.1"/>
</dbReference>
<feature type="domain" description="Fumarylacetoacetase-like C-terminal" evidence="3">
    <location>
        <begin position="86"/>
        <end position="296"/>
    </location>
</feature>
<dbReference type="InterPro" id="IPR036663">
    <property type="entry name" value="Fumarylacetoacetase_C_sf"/>
</dbReference>
<keyword evidence="2" id="KW-0479">Metal-binding</keyword>
<sequence length="307" mass="34342">MKFVTYDYKGRESIGILENNSILNFENIFKEIGEKNPPETMLQLIEYLDNSKLNVIKQVLKNKSSQAVPLDMVKLKAPIPYPKRNVFCLGKNYEEHAREIKLTKIAGNGIPDEPIYFTKVASPAIGNGYFVEFSKEVTAQVDYEVELGVVIGKDGSNIKKEKVEDYIFGYTIINDISARDLQGRHIQWFKGKSLDTFCPMGPCIVHKSAIPFPVKLDIRCLVNGEVRQNSNTKNLIFDIPYIVSDLSKGLTLKAGDIISTGTPHGVGMGFNPIKVLEHGDRVECYIEKIGYLVNAVMDTSVENISGK</sequence>
<protein>
    <submittedName>
        <fullName evidence="4">Fumarylacetoacetate hydrolase family protein</fullName>
    </submittedName>
</protein>